<evidence type="ECO:0000313" key="2">
    <source>
        <dbReference type="Proteomes" id="UP001164929"/>
    </source>
</evidence>
<comment type="caution">
    <text evidence="1">The sequence shown here is derived from an EMBL/GenBank/DDBJ whole genome shotgun (WGS) entry which is preliminary data.</text>
</comment>
<dbReference type="Proteomes" id="UP001164929">
    <property type="component" value="Chromosome 6"/>
</dbReference>
<gene>
    <name evidence="1" type="ORF">NC653_016164</name>
</gene>
<organism evidence="1 2">
    <name type="scientific">Populus alba x Populus x berolinensis</name>
    <dbReference type="NCBI Taxonomy" id="444605"/>
    <lineage>
        <taxon>Eukaryota</taxon>
        <taxon>Viridiplantae</taxon>
        <taxon>Streptophyta</taxon>
        <taxon>Embryophyta</taxon>
        <taxon>Tracheophyta</taxon>
        <taxon>Spermatophyta</taxon>
        <taxon>Magnoliopsida</taxon>
        <taxon>eudicotyledons</taxon>
        <taxon>Gunneridae</taxon>
        <taxon>Pentapetalae</taxon>
        <taxon>rosids</taxon>
        <taxon>fabids</taxon>
        <taxon>Malpighiales</taxon>
        <taxon>Salicaceae</taxon>
        <taxon>Saliceae</taxon>
        <taxon>Populus</taxon>
    </lineage>
</organism>
<accession>A0AAD6VYV6</accession>
<proteinExistence type="predicted"/>
<evidence type="ECO:0000313" key="1">
    <source>
        <dbReference type="EMBL" id="KAJ6992955.1"/>
    </source>
</evidence>
<keyword evidence="2" id="KW-1185">Reference proteome</keyword>
<dbReference type="EMBL" id="JAQIZT010000006">
    <property type="protein sequence ID" value="KAJ6992955.1"/>
    <property type="molecule type" value="Genomic_DNA"/>
</dbReference>
<reference evidence="1" key="1">
    <citation type="journal article" date="2023" name="Mol. Ecol. Resour.">
        <title>Chromosome-level genome assembly of a triploid poplar Populus alba 'Berolinensis'.</title>
        <authorList>
            <person name="Chen S."/>
            <person name="Yu Y."/>
            <person name="Wang X."/>
            <person name="Wang S."/>
            <person name="Zhang T."/>
            <person name="Zhou Y."/>
            <person name="He R."/>
            <person name="Meng N."/>
            <person name="Wang Y."/>
            <person name="Liu W."/>
            <person name="Liu Z."/>
            <person name="Liu J."/>
            <person name="Guo Q."/>
            <person name="Huang H."/>
            <person name="Sederoff R.R."/>
            <person name="Wang G."/>
            <person name="Qu G."/>
            <person name="Chen S."/>
        </authorList>
    </citation>
    <scope>NUCLEOTIDE SEQUENCE</scope>
    <source>
        <strain evidence="1">SC-2020</strain>
    </source>
</reference>
<protein>
    <submittedName>
        <fullName evidence="1">Uncharacterized protein</fullName>
    </submittedName>
</protein>
<sequence length="109" mass="12349">MIQSTFYAQHNPCRKRKPRKKYIKKQRRQAEAMVAQAAAMTTSSSQAHVLFPACVSLTQKHSCHTPASLVLSRKNMVVVVGLSAWLSTQPLRLRQRRVGLRFKRSLVGC</sequence>
<name>A0AAD6VYV6_9ROSI</name>
<dbReference type="AlphaFoldDB" id="A0AAD6VYV6"/>